<dbReference type="Pfam" id="PF03235">
    <property type="entry name" value="GmrSD_N"/>
    <property type="match status" value="1"/>
</dbReference>
<evidence type="ECO:0000313" key="3">
    <source>
        <dbReference type="EMBL" id="BAF39664.1"/>
    </source>
</evidence>
<dbReference type="PANTHER" id="PTHR35149:SF2">
    <property type="entry name" value="DUF262 DOMAIN-CONTAINING PROTEIN"/>
    <property type="match status" value="1"/>
</dbReference>
<evidence type="ECO:0000313" key="4">
    <source>
        <dbReference type="Proteomes" id="UP000008702"/>
    </source>
</evidence>
<dbReference type="PANTHER" id="PTHR35149">
    <property type="entry name" value="SLL5132 PROTEIN"/>
    <property type="match status" value="1"/>
</dbReference>
<protein>
    <recommendedName>
        <fullName evidence="5">DUF262 domain-containing protein</fullName>
    </recommendedName>
</protein>
<evidence type="ECO:0008006" key="5">
    <source>
        <dbReference type="Google" id="ProtNLM"/>
    </source>
</evidence>
<dbReference type="AlphaFoldDB" id="A1A1T1"/>
<dbReference type="Proteomes" id="UP000008702">
    <property type="component" value="Chromosome"/>
</dbReference>
<accession>A1A1T1</accession>
<gene>
    <name evidence="3" type="ordered locus">BAD_0883</name>
</gene>
<dbReference type="InterPro" id="IPR011089">
    <property type="entry name" value="GmrSD_C"/>
</dbReference>
<evidence type="ECO:0000259" key="1">
    <source>
        <dbReference type="Pfam" id="PF03235"/>
    </source>
</evidence>
<dbReference type="EMBL" id="AP009256">
    <property type="protein sequence ID" value="BAF39664.1"/>
    <property type="molecule type" value="Genomic_DNA"/>
</dbReference>
<dbReference type="InterPro" id="IPR004919">
    <property type="entry name" value="GmrSD_N"/>
</dbReference>
<organism evidence="3 4">
    <name type="scientific">Bifidobacterium adolescentis (strain ATCC 15703 / DSM 20083 / NCTC 11814 / E194a)</name>
    <dbReference type="NCBI Taxonomy" id="367928"/>
    <lineage>
        <taxon>Bacteria</taxon>
        <taxon>Bacillati</taxon>
        <taxon>Actinomycetota</taxon>
        <taxon>Actinomycetes</taxon>
        <taxon>Bifidobacteriales</taxon>
        <taxon>Bifidobacteriaceae</taxon>
        <taxon>Bifidobacterium</taxon>
    </lineage>
</organism>
<dbReference type="HOGENOM" id="CLU_019881_0_0_11"/>
<evidence type="ECO:0000259" key="2">
    <source>
        <dbReference type="Pfam" id="PF07510"/>
    </source>
</evidence>
<dbReference type="KEGG" id="bad:BAD_0883"/>
<keyword evidence="4" id="KW-1185">Reference proteome</keyword>
<reference evidence="3 4" key="1">
    <citation type="submission" date="2006-12" db="EMBL/GenBank/DDBJ databases">
        <title>Bifidobacterium adolescentis complete genome sequence.</title>
        <authorList>
            <person name="Suzuki T."/>
            <person name="Tsuda Y."/>
            <person name="Kanou N."/>
            <person name="Inoue T."/>
            <person name="Kumazaki K."/>
            <person name="Nagano S."/>
            <person name="Hirai S."/>
            <person name="Tanaka K."/>
            <person name="Watanabe K."/>
        </authorList>
    </citation>
    <scope>NUCLEOTIDE SEQUENCE [LARGE SCALE GENOMIC DNA]</scope>
    <source>
        <strain evidence="4">ATCC 15703 / DSM 20083 / NCTC 11814 / E194a</strain>
    </source>
</reference>
<proteinExistence type="predicted"/>
<dbReference type="Pfam" id="PF07510">
    <property type="entry name" value="GmrSD_C"/>
    <property type="match status" value="1"/>
</dbReference>
<sequence length="818" mass="94757">MTSRCRINVCDEVIWIRLNSPKILKPKNKLMGQRVMEKIDKTDTLRTILSGRKYTIDYFQREYRWGRKQIEQMLADFQNTFEEFYKPDDHDTPEEVMDYGFYYMGCIICTGGSIKKLIDGQQRLTSLTLLIIYLNNLQKETVEDEDLIVPLDDMIFSKAFGKKSFNIDVEDRKPCMQALLQKDQTYLPMSESVQNMLDRYQDIEDLFPDELKGEALPYFINWLIEKVLLLEIDTPSEDEAHTIFLTMNDRGLSLNSAEMMKAFVIQHVAEEDRIKVNQEWQSNISRIKNASSYDTSGMVNTQDVEFVSIWLRAKYANRMRDTKRGAKDEDYELLGDKFHAWVSNNARTVMGLAKPNDYKNFVLTEMTRVTDVYLRMMDYGSKFTTGYEEVFYNANRDLTYQTMLAIAAIKNDDTDDIIQKKIRMTAKFVDDFATIRILNFKKANWNTNKYQLFHVMQDIRNADCKTIGMVYVRALRRMGMSVEGITRFGLNQFSKRYMLHILARFTSYVNVLMGNPSHFEEYVDRKRQGNTYDIEHILPDKYEDYKDGFADLEDFESTRNLIGNLILLTRDKNRSYQAMKYSEKVQKYAGDNILAQALSSTAYSKNPSFLSTVVAKYGFRDIPDFDRQSIVDRAEIYLKMASDIWNPNDIKNIAGGWDDDEEKAFFKNEKGREFTIGYAERSWPDALKYGFLSASLGGSGKSIYNVQVGDTVYCYIAGCGFVGIGKCTSTAVPMKNFKVMADGIPTPVSDASWQSEELKQKLDSNKEVFIGVAWKRSVTDVDDGYWEKGMTTVPLAAYMLNDKTTYQKVKEHFGYTED</sequence>
<name>A1A1T1_BIFAA</name>
<feature type="domain" description="GmrSD restriction endonucleases C-terminal" evidence="2">
    <location>
        <begin position="497"/>
        <end position="639"/>
    </location>
</feature>
<feature type="domain" description="GmrSD restriction endonucleases N-terminal" evidence="1">
    <location>
        <begin position="46"/>
        <end position="264"/>
    </location>
</feature>